<keyword evidence="3" id="KW-0804">Transcription</keyword>
<evidence type="ECO:0000256" key="1">
    <source>
        <dbReference type="ARBA" id="ARBA00023015"/>
    </source>
</evidence>
<reference evidence="5 6" key="1">
    <citation type="journal article" date="2011" name="Appl. Environ. Microbiol.">
        <title>Methanogenic archaea isolated from Taiwan's Chelungpu fault.</title>
        <authorList>
            <person name="Wu S.Y."/>
            <person name="Lai M.C."/>
        </authorList>
    </citation>
    <scope>NUCLEOTIDE SEQUENCE [LARGE SCALE GENOMIC DNA]</scope>
    <source>
        <strain evidence="5 6">St545Mb</strain>
    </source>
</reference>
<dbReference type="GO" id="GO:0003700">
    <property type="term" value="F:DNA-binding transcription factor activity"/>
    <property type="evidence" value="ECO:0007669"/>
    <property type="project" value="InterPro"/>
</dbReference>
<evidence type="ECO:0000259" key="4">
    <source>
        <dbReference type="PROSITE" id="PS50995"/>
    </source>
</evidence>
<comment type="caution">
    <text evidence="5">The sequence shown here is derived from an EMBL/GenBank/DDBJ whole genome shotgun (WGS) entry which is preliminary data.</text>
</comment>
<dbReference type="PRINTS" id="PR00598">
    <property type="entry name" value="HTHMARR"/>
</dbReference>
<dbReference type="InterPro" id="IPR023187">
    <property type="entry name" value="Tscrpt_reg_MarR-type_CS"/>
</dbReference>
<sequence length="138" mass="15748">MGFIASHNHLYIDRVLEPYKLKGPMFAFLLTLSRWDGCSQESLARHLNLSKATATRAVRDLEGEGYVTRTRDRDDRRIYRVFISDSGRQLIPVIHKALSKWNGVLLSAFSEGEKEMFARLLDKGLATLEKFDIGSDTE</sequence>
<evidence type="ECO:0000256" key="3">
    <source>
        <dbReference type="ARBA" id="ARBA00023163"/>
    </source>
</evidence>
<gene>
    <name evidence="5" type="ORF">PV02_01430</name>
</gene>
<dbReference type="PROSITE" id="PS50995">
    <property type="entry name" value="HTH_MARR_2"/>
    <property type="match status" value="1"/>
</dbReference>
<feature type="domain" description="HTH marR-type" evidence="4">
    <location>
        <begin position="1"/>
        <end position="126"/>
    </location>
</feature>
<protein>
    <recommendedName>
        <fullName evidence="4">HTH marR-type domain-containing protein</fullName>
    </recommendedName>
</protein>
<name>A0AAE3KWA8_9EURY</name>
<dbReference type="AlphaFoldDB" id="A0AAE3KWA8"/>
<dbReference type="SMART" id="SM00347">
    <property type="entry name" value="HTH_MARR"/>
    <property type="match status" value="1"/>
</dbReference>
<evidence type="ECO:0000313" key="5">
    <source>
        <dbReference type="EMBL" id="MCQ6962330.1"/>
    </source>
</evidence>
<evidence type="ECO:0000256" key="2">
    <source>
        <dbReference type="ARBA" id="ARBA00023125"/>
    </source>
</evidence>
<dbReference type="EMBL" id="JTEO01000002">
    <property type="protein sequence ID" value="MCQ6962330.1"/>
    <property type="molecule type" value="Genomic_DNA"/>
</dbReference>
<dbReference type="PANTHER" id="PTHR42756:SF1">
    <property type="entry name" value="TRANSCRIPTIONAL REPRESSOR OF EMRAB OPERON"/>
    <property type="match status" value="1"/>
</dbReference>
<dbReference type="GO" id="GO:0003677">
    <property type="term" value="F:DNA binding"/>
    <property type="evidence" value="ECO:0007669"/>
    <property type="project" value="UniProtKB-KW"/>
</dbReference>
<dbReference type="Gene3D" id="1.10.10.10">
    <property type="entry name" value="Winged helix-like DNA-binding domain superfamily/Winged helix DNA-binding domain"/>
    <property type="match status" value="1"/>
</dbReference>
<dbReference type="InterPro" id="IPR036390">
    <property type="entry name" value="WH_DNA-bd_sf"/>
</dbReference>
<keyword evidence="1" id="KW-0805">Transcription regulation</keyword>
<dbReference type="Proteomes" id="UP001206983">
    <property type="component" value="Unassembled WGS sequence"/>
</dbReference>
<dbReference type="InterPro" id="IPR036388">
    <property type="entry name" value="WH-like_DNA-bd_sf"/>
</dbReference>
<organism evidence="5 6">
    <name type="scientific">Methanolobus chelungpuianus</name>
    <dbReference type="NCBI Taxonomy" id="502115"/>
    <lineage>
        <taxon>Archaea</taxon>
        <taxon>Methanobacteriati</taxon>
        <taxon>Methanobacteriota</taxon>
        <taxon>Stenosarchaea group</taxon>
        <taxon>Methanomicrobia</taxon>
        <taxon>Methanosarcinales</taxon>
        <taxon>Methanosarcinaceae</taxon>
        <taxon>Methanolobus</taxon>
    </lineage>
</organism>
<proteinExistence type="predicted"/>
<dbReference type="SUPFAM" id="SSF46785">
    <property type="entry name" value="Winged helix' DNA-binding domain"/>
    <property type="match status" value="1"/>
</dbReference>
<dbReference type="PANTHER" id="PTHR42756">
    <property type="entry name" value="TRANSCRIPTIONAL REGULATOR, MARR"/>
    <property type="match status" value="1"/>
</dbReference>
<accession>A0AAE3KWA8</accession>
<keyword evidence="2" id="KW-0238">DNA-binding</keyword>
<dbReference type="InterPro" id="IPR000835">
    <property type="entry name" value="HTH_MarR-typ"/>
</dbReference>
<evidence type="ECO:0000313" key="6">
    <source>
        <dbReference type="Proteomes" id="UP001206983"/>
    </source>
</evidence>
<keyword evidence="6" id="KW-1185">Reference proteome</keyword>
<dbReference type="Pfam" id="PF01047">
    <property type="entry name" value="MarR"/>
    <property type="match status" value="1"/>
</dbReference>
<dbReference type="PROSITE" id="PS01117">
    <property type="entry name" value="HTH_MARR_1"/>
    <property type="match status" value="1"/>
</dbReference>